<evidence type="ECO:0000313" key="1">
    <source>
        <dbReference type="EMBL" id="KRG82903.1"/>
    </source>
</evidence>
<dbReference type="OrthoDB" id="6695844at2"/>
<dbReference type="PATRIC" id="fig|659018.3.peg.2895"/>
<dbReference type="RefSeq" id="WP_057641868.1">
    <property type="nucleotide sequence ID" value="NZ_LDJP01000087.1"/>
</dbReference>
<accession>A0A0R0DXK8</accession>
<name>A0A0R0DXK8_9GAMM</name>
<protein>
    <submittedName>
        <fullName evidence="1">Uncharacterized protein</fullName>
    </submittedName>
</protein>
<keyword evidence="2" id="KW-1185">Reference proteome</keyword>
<sequence>MTDLEDLIQRAIDPSAVKLEGTLTNPPSFGVYLIEDTDNGSRHYRFGNHPVRMHELEDKFGGCELEYLFLSREEAAAVTSALNKREE</sequence>
<reference evidence="1 2" key="1">
    <citation type="submission" date="2015-05" db="EMBL/GenBank/DDBJ databases">
        <title>Genome sequencing and analysis of members of genus Stenotrophomonas.</title>
        <authorList>
            <person name="Patil P.P."/>
            <person name="Midha S."/>
            <person name="Patil P.B."/>
        </authorList>
    </citation>
    <scope>NUCLEOTIDE SEQUENCE [LARGE SCALE GENOMIC DNA]</scope>
    <source>
        <strain evidence="1 2">JCM 16244</strain>
    </source>
</reference>
<dbReference type="Proteomes" id="UP000050940">
    <property type="component" value="Unassembled WGS sequence"/>
</dbReference>
<gene>
    <name evidence="1" type="ORF">ABB34_13405</name>
</gene>
<evidence type="ECO:0000313" key="2">
    <source>
        <dbReference type="Proteomes" id="UP000050940"/>
    </source>
</evidence>
<dbReference type="AlphaFoldDB" id="A0A0R0DXK8"/>
<comment type="caution">
    <text evidence="1">The sequence shown here is derived from an EMBL/GenBank/DDBJ whole genome shotgun (WGS) entry which is preliminary data.</text>
</comment>
<organism evidence="1 2">
    <name type="scientific">Stenotrophomonas daejeonensis</name>
    <dbReference type="NCBI Taxonomy" id="659018"/>
    <lineage>
        <taxon>Bacteria</taxon>
        <taxon>Pseudomonadati</taxon>
        <taxon>Pseudomonadota</taxon>
        <taxon>Gammaproteobacteria</taxon>
        <taxon>Lysobacterales</taxon>
        <taxon>Lysobacteraceae</taxon>
        <taxon>Stenotrophomonas</taxon>
    </lineage>
</organism>
<dbReference type="EMBL" id="LDJP01000087">
    <property type="protein sequence ID" value="KRG82903.1"/>
    <property type="molecule type" value="Genomic_DNA"/>
</dbReference>
<proteinExistence type="predicted"/>